<dbReference type="GO" id="GO:0015075">
    <property type="term" value="F:monoatomic ion transmembrane transporter activity"/>
    <property type="evidence" value="ECO:0007669"/>
    <property type="project" value="InterPro"/>
</dbReference>
<dbReference type="OrthoDB" id="6608471at2759"/>
<dbReference type="PANTHER" id="PTHR11153:SF14">
    <property type="entry name" value="SIDEROFLEXIN-2"/>
    <property type="match status" value="1"/>
</dbReference>
<sequence>MDESKLTNWNKSTFLGRFKYFGWLTDSRNILKSNKELYKARDIIKNYQNNEKVNINKKDLFKMKQLEESSFHPDSGELQNIFGRMSFQMPGNVMLTGLMLFFYKSNLQVAVMQWVNQSFNSLVNYTNRNAKIEVSKKEIGVSYLAATTCAVSASLLFRNFLLKNAPPMYQRFVPTFAVFMANFINIPLTRQKEIKQGVSLFDDNNNEVGRSKLAAIKGISQVCISRNMIALPPMICVPLLMERLEKFKIFKKNKSLAFITQLVILGSM</sequence>
<keyword evidence="4 9" id="KW-0812">Transmembrane</keyword>
<reference evidence="10 11" key="1">
    <citation type="submission" date="2016-04" db="EMBL/GenBank/DDBJ databases">
        <title>The genome of Intoshia linei affirms orthonectids as highly simplified spiralians.</title>
        <authorList>
            <person name="Mikhailov K.V."/>
            <person name="Slusarev G.S."/>
            <person name="Nikitin M.A."/>
            <person name="Logacheva M.D."/>
            <person name="Penin A."/>
            <person name="Aleoshin V."/>
            <person name="Panchin Y.V."/>
        </authorList>
    </citation>
    <scope>NUCLEOTIDE SEQUENCE [LARGE SCALE GENOMIC DNA]</scope>
    <source>
        <strain evidence="10">Intl2013</strain>
        <tissue evidence="10">Whole animal</tissue>
    </source>
</reference>
<feature type="transmembrane region" description="Helical" evidence="9">
    <location>
        <begin position="141"/>
        <end position="162"/>
    </location>
</feature>
<evidence type="ECO:0000256" key="9">
    <source>
        <dbReference type="SAM" id="Phobius"/>
    </source>
</evidence>
<protein>
    <submittedName>
        <fullName evidence="10">Sideroflexin-2</fullName>
    </submittedName>
</protein>
<evidence type="ECO:0000256" key="2">
    <source>
        <dbReference type="ARBA" id="ARBA00005974"/>
    </source>
</evidence>
<comment type="subcellular location">
    <subcellularLocation>
        <location evidence="1">Mitochondrion membrane</location>
        <topology evidence="1">Multi-pass membrane protein</topology>
    </subcellularLocation>
</comment>
<evidence type="ECO:0000256" key="4">
    <source>
        <dbReference type="ARBA" id="ARBA00022692"/>
    </source>
</evidence>
<keyword evidence="6 9" id="KW-1133">Transmembrane helix</keyword>
<dbReference type="AlphaFoldDB" id="A0A177BBD2"/>
<keyword evidence="8 9" id="KW-0472">Membrane</keyword>
<dbReference type="Proteomes" id="UP000078046">
    <property type="component" value="Unassembled WGS sequence"/>
</dbReference>
<gene>
    <name evidence="10" type="ORF">A3Q56_00683</name>
</gene>
<keyword evidence="7" id="KW-0496">Mitochondrion</keyword>
<evidence type="ECO:0000256" key="8">
    <source>
        <dbReference type="ARBA" id="ARBA00023136"/>
    </source>
</evidence>
<dbReference type="GO" id="GO:0005743">
    <property type="term" value="C:mitochondrial inner membrane"/>
    <property type="evidence" value="ECO:0007669"/>
    <property type="project" value="TreeGrafter"/>
</dbReference>
<keyword evidence="5" id="KW-0029">Amino-acid transport</keyword>
<dbReference type="GO" id="GO:0140300">
    <property type="term" value="P:serine import into mitochondrion"/>
    <property type="evidence" value="ECO:0007669"/>
    <property type="project" value="TreeGrafter"/>
</dbReference>
<evidence type="ECO:0000256" key="6">
    <source>
        <dbReference type="ARBA" id="ARBA00022989"/>
    </source>
</evidence>
<feature type="transmembrane region" description="Helical" evidence="9">
    <location>
        <begin position="81"/>
        <end position="103"/>
    </location>
</feature>
<comment type="caution">
    <text evidence="10">The sequence shown here is derived from an EMBL/GenBank/DDBJ whole genome shotgun (WGS) entry which is preliminary data.</text>
</comment>
<dbReference type="Pfam" id="PF03820">
    <property type="entry name" value="SFXNs"/>
    <property type="match status" value="1"/>
</dbReference>
<dbReference type="InterPro" id="IPR004686">
    <property type="entry name" value="Mtc"/>
</dbReference>
<organism evidence="10 11">
    <name type="scientific">Intoshia linei</name>
    <dbReference type="NCBI Taxonomy" id="1819745"/>
    <lineage>
        <taxon>Eukaryota</taxon>
        <taxon>Metazoa</taxon>
        <taxon>Spiralia</taxon>
        <taxon>Lophotrochozoa</taxon>
        <taxon>Mesozoa</taxon>
        <taxon>Orthonectida</taxon>
        <taxon>Rhopaluridae</taxon>
        <taxon>Intoshia</taxon>
    </lineage>
</organism>
<dbReference type="EMBL" id="LWCA01000041">
    <property type="protein sequence ID" value="OAF71556.1"/>
    <property type="molecule type" value="Genomic_DNA"/>
</dbReference>
<evidence type="ECO:0000313" key="10">
    <source>
        <dbReference type="EMBL" id="OAF71556.1"/>
    </source>
</evidence>
<name>A0A177BBD2_9BILA</name>
<evidence type="ECO:0000256" key="3">
    <source>
        <dbReference type="ARBA" id="ARBA00022448"/>
    </source>
</evidence>
<keyword evidence="11" id="KW-1185">Reference proteome</keyword>
<evidence type="ECO:0000256" key="5">
    <source>
        <dbReference type="ARBA" id="ARBA00022970"/>
    </source>
</evidence>
<feature type="transmembrane region" description="Helical" evidence="9">
    <location>
        <begin position="168"/>
        <end position="188"/>
    </location>
</feature>
<dbReference type="PANTHER" id="PTHR11153">
    <property type="entry name" value="SIDEROFLEXIN"/>
    <property type="match status" value="1"/>
</dbReference>
<accession>A0A177BBD2</accession>
<evidence type="ECO:0000313" key="11">
    <source>
        <dbReference type="Proteomes" id="UP000078046"/>
    </source>
</evidence>
<evidence type="ECO:0000256" key="7">
    <source>
        <dbReference type="ARBA" id="ARBA00023128"/>
    </source>
</evidence>
<evidence type="ECO:0000256" key="1">
    <source>
        <dbReference type="ARBA" id="ARBA00004225"/>
    </source>
</evidence>
<keyword evidence="3" id="KW-0813">Transport</keyword>
<proteinExistence type="inferred from homology"/>
<comment type="similarity">
    <text evidence="2">Belongs to the sideroflexin family.</text>
</comment>